<dbReference type="PROSITE" id="PS50073">
    <property type="entry name" value="COPPER_FIST_2"/>
    <property type="match status" value="1"/>
</dbReference>
<feature type="chain" id="PRO_5015452684" description="Zn(2)-C6 fungal-type domain-containing protein" evidence="9">
    <location>
        <begin position="19"/>
        <end position="888"/>
    </location>
</feature>
<dbReference type="CDD" id="cd00067">
    <property type="entry name" value="GAL4"/>
    <property type="match status" value="1"/>
</dbReference>
<dbReference type="InterPro" id="IPR052202">
    <property type="entry name" value="Yeast_MetPath_Reg"/>
</dbReference>
<accession>A0A2U3DZX3</accession>
<dbReference type="GO" id="GO:0000981">
    <property type="term" value="F:DNA-binding transcription factor activity, RNA polymerase II-specific"/>
    <property type="evidence" value="ECO:0007669"/>
    <property type="project" value="InterPro"/>
</dbReference>
<dbReference type="PROSITE" id="PS00463">
    <property type="entry name" value="ZN2_CY6_FUNGAL_1"/>
    <property type="match status" value="1"/>
</dbReference>
<dbReference type="InterPro" id="IPR001138">
    <property type="entry name" value="Zn2Cys6_DnaBD"/>
</dbReference>
<evidence type="ECO:0000256" key="3">
    <source>
        <dbReference type="ARBA" id="ARBA00022833"/>
    </source>
</evidence>
<evidence type="ECO:0000256" key="2">
    <source>
        <dbReference type="ARBA" id="ARBA00022723"/>
    </source>
</evidence>
<dbReference type="InterPro" id="IPR001083">
    <property type="entry name" value="Cu_fist_DNA-bd_dom"/>
</dbReference>
<evidence type="ECO:0000313" key="12">
    <source>
        <dbReference type="EMBL" id="PWI67821.1"/>
    </source>
</evidence>
<dbReference type="EMBL" id="LCWV01000017">
    <property type="protein sequence ID" value="PWI67821.1"/>
    <property type="molecule type" value="Genomic_DNA"/>
</dbReference>
<feature type="region of interest" description="Disordered" evidence="8">
    <location>
        <begin position="344"/>
        <end position="370"/>
    </location>
</feature>
<comment type="subcellular location">
    <subcellularLocation>
        <location evidence="1">Nucleus</location>
    </subcellularLocation>
</comment>
<evidence type="ECO:0000259" key="11">
    <source>
        <dbReference type="PROSITE" id="PS50073"/>
    </source>
</evidence>
<evidence type="ECO:0000256" key="7">
    <source>
        <dbReference type="ARBA" id="ARBA00023242"/>
    </source>
</evidence>
<feature type="signal peptide" evidence="9">
    <location>
        <begin position="1"/>
        <end position="18"/>
    </location>
</feature>
<dbReference type="PANTHER" id="PTHR47782:SF2">
    <property type="entry name" value="TRANSCRIPTION FACTOR, PUTATIVE (AFU_ORTHOLOGUE AFUA_4G12570)-RELATED"/>
    <property type="match status" value="1"/>
</dbReference>
<dbReference type="PANTHER" id="PTHR47782">
    <property type="entry name" value="ZN(II)2CYS6 TRANSCRIPTION FACTOR (EUROFUNG)-RELATED"/>
    <property type="match status" value="1"/>
</dbReference>
<evidence type="ECO:0000313" key="13">
    <source>
        <dbReference type="Proteomes" id="UP000245956"/>
    </source>
</evidence>
<evidence type="ECO:0000256" key="9">
    <source>
        <dbReference type="SAM" id="SignalP"/>
    </source>
</evidence>
<protein>
    <recommendedName>
        <fullName evidence="14">Zn(2)-C6 fungal-type domain-containing protein</fullName>
    </recommendedName>
</protein>
<dbReference type="GO" id="GO:0005634">
    <property type="term" value="C:nucleus"/>
    <property type="evidence" value="ECO:0007669"/>
    <property type="project" value="UniProtKB-SubCell"/>
</dbReference>
<dbReference type="GO" id="GO:0043565">
    <property type="term" value="F:sequence-specific DNA binding"/>
    <property type="evidence" value="ECO:0007669"/>
    <property type="project" value="TreeGrafter"/>
</dbReference>
<dbReference type="InterPro" id="IPR007219">
    <property type="entry name" value="XnlR_reg_dom"/>
</dbReference>
<name>A0A2U3DZX3_PURLI</name>
<dbReference type="PROSITE" id="PS50048">
    <property type="entry name" value="ZN2_CY6_FUNGAL_2"/>
    <property type="match status" value="1"/>
</dbReference>
<keyword evidence="3" id="KW-0862">Zinc</keyword>
<dbReference type="GO" id="GO:0005507">
    <property type="term" value="F:copper ion binding"/>
    <property type="evidence" value="ECO:0007669"/>
    <property type="project" value="InterPro"/>
</dbReference>
<sequence length="888" mass="96653">MLRFLSLLIVALASVALGQQQQQKTSGSPTNGSPLDLTAISATGGSSTFECWRLNATFKSPTGAQTGPVGVPLGNLSATSYSIIPAGFDGGLHNAPSRQFVLFASGLVHITLPNSTDSIWVNGGKNGLIIAADTADVSKYGHQITAVGDDVASLQMPLAPGRDFDYEASDKRTTGTYSKDLAFTSAIWHVDGMVNGGVIGRDSQWAHGDMVHDSMDAGGAGDVRPPLLTDPLWAVNNPEAVSLGGLLVAGRVGDGSRPRPMTTEADVPRRRPPLRISQILSACSFCKGRKLKCDGAAPACGSCLKFGRSATCSLSARGSQMTRDYPTHLQQRIERLERQLARLKTPGAPSLQPDVATQETSHTEDASPESSVDALVADIAALPALTSSYPLTGDGSTFSTVLLGVAGQTVPTRDAYESGIEPVDLPLPEWNAALKLAKHYIARVYPRLPFFSIQGFWVQFDQVFPPDEPAAATEPPVVATAGRQRAPAPPVDIGYSRFTVLLVLAISSSSLSQSADSIISRQAQRLFNAALEYHKAAILPHTIVGVQSLLFLIQYATLNPSVLDAWYLIGVGMRNCIDLGLHQDPRPIESISPSLLETRRRLWWSMYSFDRSMSMGCGRPTEIADPMIKAELPCFRIESTASEDDIQGYLQRYRGLQLQSRIYEALNKPPAGVNTDDVISNLLKELRSWQSQNSPAHNQLPVETEWHMGMMLLHRPCRLLPERTLQEYKRLWDAAVGFVTLYRQLVDSNGIFYVQIACEKAYWSGLAILHAFWKLFYTPDGESPDGESLIVRQADLWKAMQHVMAILRVLSERWDKGRLLAQRFEAVSARVMECIEGSSHSGDDATLPDEVAQLRHYVSLTSIWSAGDSGNCPQDLELRGIVATMAHC</sequence>
<gene>
    <name evidence="12" type="ORF">PCL_02742</name>
</gene>
<dbReference type="SMART" id="SM00906">
    <property type="entry name" value="Fungal_trans"/>
    <property type="match status" value="1"/>
</dbReference>
<evidence type="ECO:0000256" key="1">
    <source>
        <dbReference type="ARBA" id="ARBA00004123"/>
    </source>
</evidence>
<dbReference type="Pfam" id="PF00172">
    <property type="entry name" value="Zn_clus"/>
    <property type="match status" value="1"/>
</dbReference>
<dbReference type="SUPFAM" id="SSF57701">
    <property type="entry name" value="Zn2/Cys6 DNA-binding domain"/>
    <property type="match status" value="1"/>
</dbReference>
<keyword evidence="6" id="KW-0804">Transcription</keyword>
<dbReference type="InterPro" id="IPR036864">
    <property type="entry name" value="Zn2-C6_fun-type_DNA-bd_sf"/>
</dbReference>
<comment type="caution">
    <text evidence="12">The sequence shown here is derived from an EMBL/GenBank/DDBJ whole genome shotgun (WGS) entry which is preliminary data.</text>
</comment>
<keyword evidence="7" id="KW-0539">Nucleus</keyword>
<dbReference type="GO" id="GO:0008270">
    <property type="term" value="F:zinc ion binding"/>
    <property type="evidence" value="ECO:0007669"/>
    <property type="project" value="InterPro"/>
</dbReference>
<keyword evidence="5" id="KW-0238">DNA-binding</keyword>
<dbReference type="AlphaFoldDB" id="A0A2U3DZX3"/>
<dbReference type="SMART" id="SM00066">
    <property type="entry name" value="GAL4"/>
    <property type="match status" value="1"/>
</dbReference>
<dbReference type="Pfam" id="PF04082">
    <property type="entry name" value="Fungal_trans"/>
    <property type="match status" value="1"/>
</dbReference>
<proteinExistence type="predicted"/>
<evidence type="ECO:0008006" key="14">
    <source>
        <dbReference type="Google" id="ProtNLM"/>
    </source>
</evidence>
<evidence type="ECO:0000256" key="5">
    <source>
        <dbReference type="ARBA" id="ARBA00023125"/>
    </source>
</evidence>
<keyword evidence="9" id="KW-0732">Signal</keyword>
<keyword evidence="2" id="KW-0479">Metal-binding</keyword>
<evidence type="ECO:0000256" key="8">
    <source>
        <dbReference type="SAM" id="MobiDB-lite"/>
    </source>
</evidence>
<evidence type="ECO:0000259" key="10">
    <source>
        <dbReference type="PROSITE" id="PS50048"/>
    </source>
</evidence>
<organism evidence="12 13">
    <name type="scientific">Purpureocillium lilacinum</name>
    <name type="common">Paecilomyces lilacinus</name>
    <dbReference type="NCBI Taxonomy" id="33203"/>
    <lineage>
        <taxon>Eukaryota</taxon>
        <taxon>Fungi</taxon>
        <taxon>Dikarya</taxon>
        <taxon>Ascomycota</taxon>
        <taxon>Pezizomycotina</taxon>
        <taxon>Sordariomycetes</taxon>
        <taxon>Hypocreomycetidae</taxon>
        <taxon>Hypocreales</taxon>
        <taxon>Ophiocordycipitaceae</taxon>
        <taxon>Purpureocillium</taxon>
    </lineage>
</organism>
<feature type="domain" description="Zn(2)-C6 fungal-type" evidence="10">
    <location>
        <begin position="282"/>
        <end position="314"/>
    </location>
</feature>
<reference evidence="12 13" key="1">
    <citation type="journal article" date="2016" name="Front. Microbiol.">
        <title>Genome and transcriptome sequences reveal the specific parasitism of the nematophagous Purpureocillium lilacinum 36-1.</title>
        <authorList>
            <person name="Xie J."/>
            <person name="Li S."/>
            <person name="Mo C."/>
            <person name="Xiao X."/>
            <person name="Peng D."/>
            <person name="Wang G."/>
            <person name="Xiao Y."/>
        </authorList>
    </citation>
    <scope>NUCLEOTIDE SEQUENCE [LARGE SCALE GENOMIC DNA]</scope>
    <source>
        <strain evidence="12 13">36-1</strain>
    </source>
</reference>
<keyword evidence="4" id="KW-0805">Transcription regulation</keyword>
<evidence type="ECO:0000256" key="6">
    <source>
        <dbReference type="ARBA" id="ARBA00023163"/>
    </source>
</evidence>
<dbReference type="Gene3D" id="4.10.240.10">
    <property type="entry name" value="Zn(2)-C6 fungal-type DNA-binding domain"/>
    <property type="match status" value="1"/>
</dbReference>
<dbReference type="Proteomes" id="UP000245956">
    <property type="component" value="Unassembled WGS sequence"/>
</dbReference>
<dbReference type="GO" id="GO:0045944">
    <property type="term" value="P:positive regulation of transcription by RNA polymerase II"/>
    <property type="evidence" value="ECO:0007669"/>
    <property type="project" value="TreeGrafter"/>
</dbReference>
<evidence type="ECO:0000256" key="4">
    <source>
        <dbReference type="ARBA" id="ARBA00023015"/>
    </source>
</evidence>
<dbReference type="CDD" id="cd12148">
    <property type="entry name" value="fungal_TF_MHR"/>
    <property type="match status" value="1"/>
</dbReference>
<feature type="domain" description="Copper-fist" evidence="11">
    <location>
        <begin position="294"/>
        <end position="350"/>
    </location>
</feature>
<dbReference type="GO" id="GO:0006351">
    <property type="term" value="P:DNA-templated transcription"/>
    <property type="evidence" value="ECO:0007669"/>
    <property type="project" value="InterPro"/>
</dbReference>